<dbReference type="Gene3D" id="1.20.1290.10">
    <property type="entry name" value="AhpD-like"/>
    <property type="match status" value="1"/>
</dbReference>
<keyword evidence="5 6" id="KW-0676">Redox-active center</keyword>
<keyword evidence="1 6" id="KW-0575">Peroxidase</keyword>
<gene>
    <name evidence="6 8" type="primary">ahpD</name>
    <name evidence="8" type="ordered locus">BMEA_B0681</name>
</gene>
<feature type="active site" description="Proton donor" evidence="6">
    <location>
        <position position="131"/>
    </location>
</feature>
<dbReference type="KEGG" id="bmi:BMEA_B0681"/>
<dbReference type="SUPFAM" id="SSF69118">
    <property type="entry name" value="AhpD-like"/>
    <property type="match status" value="1"/>
</dbReference>
<feature type="disulfide bond" evidence="6">
    <location>
        <begin position="131"/>
        <end position="134"/>
    </location>
</feature>
<evidence type="ECO:0000259" key="7">
    <source>
        <dbReference type="Pfam" id="PF02627"/>
    </source>
</evidence>
<dbReference type="GO" id="GO:0051920">
    <property type="term" value="F:peroxiredoxin activity"/>
    <property type="evidence" value="ECO:0007669"/>
    <property type="project" value="InterPro"/>
</dbReference>
<sequence length="209" mass="22568">MSIDDLKSKIPDFAKDVRLNLSSMASDETLTPQQKYGLFVACGIASRNADVRKALVAEAAGKVDASVIQAAKAAASIMGMNNVYYRFVHLASNKDYRTMPARLRMNVISNPGVDKVDFELWSLAVSAINGCGMCIDAHEDVLRKANVTAEAIQAAVRFASIIQSAALLLKLPTPNKRSVLIPDKKPARSNPRGLFDGWSEKAISCLSAL</sequence>
<dbReference type="AlphaFoldDB" id="C0RLL5"/>
<dbReference type="HAMAP" id="MF_01676">
    <property type="entry name" value="AhpD"/>
    <property type="match status" value="1"/>
</dbReference>
<comment type="similarity">
    <text evidence="6">Belongs to the AhpD family.</text>
</comment>
<dbReference type="PANTHER" id="PTHR33930">
    <property type="entry name" value="ALKYL HYDROPEROXIDE REDUCTASE AHPD"/>
    <property type="match status" value="1"/>
</dbReference>
<comment type="catalytic activity">
    <reaction evidence="6">
        <text>N(6)-[(R)-dihydrolipoyl]-L-lysyl-[lipoyl-carrier protein] + a hydroperoxide = N(6)-[(R)-lipoyl]-L-lysyl-[lipoyl-carrier protein] + an alcohol + H2O</text>
        <dbReference type="Rhea" id="RHEA:62636"/>
        <dbReference type="Rhea" id="RHEA-COMP:10502"/>
        <dbReference type="Rhea" id="RHEA-COMP:16355"/>
        <dbReference type="ChEBI" id="CHEBI:15377"/>
        <dbReference type="ChEBI" id="CHEBI:30879"/>
        <dbReference type="ChEBI" id="CHEBI:35924"/>
        <dbReference type="ChEBI" id="CHEBI:83099"/>
        <dbReference type="ChEBI" id="CHEBI:83100"/>
        <dbReference type="EC" id="1.11.1.28"/>
    </reaction>
</comment>
<evidence type="ECO:0000313" key="8">
    <source>
        <dbReference type="EMBL" id="ACO02498.1"/>
    </source>
</evidence>
<keyword evidence="3 6" id="KW-0560">Oxidoreductase</keyword>
<evidence type="ECO:0000256" key="6">
    <source>
        <dbReference type="HAMAP-Rule" id="MF_01676"/>
    </source>
</evidence>
<evidence type="ECO:0000256" key="3">
    <source>
        <dbReference type="ARBA" id="ARBA00023002"/>
    </source>
</evidence>
<dbReference type="GO" id="GO:0045454">
    <property type="term" value="P:cell redox homeostasis"/>
    <property type="evidence" value="ECO:0007669"/>
    <property type="project" value="TreeGrafter"/>
</dbReference>
<dbReference type="InterPro" id="IPR003779">
    <property type="entry name" value="CMD-like"/>
</dbReference>
<comment type="function">
    <text evidence="6">Antioxidant protein with alkyl hydroperoxidase activity. Required for the reduction of the AhpC active site cysteine residues and for the regeneration of the AhpC enzyme activity.</text>
</comment>
<dbReference type="EMBL" id="CP001489">
    <property type="protein sequence ID" value="ACO02498.1"/>
    <property type="molecule type" value="Genomic_DNA"/>
</dbReference>
<keyword evidence="2 6" id="KW-0049">Antioxidant</keyword>
<dbReference type="Pfam" id="PF02627">
    <property type="entry name" value="CMD"/>
    <property type="match status" value="1"/>
</dbReference>
<evidence type="ECO:0000256" key="2">
    <source>
        <dbReference type="ARBA" id="ARBA00022862"/>
    </source>
</evidence>
<evidence type="ECO:0000256" key="5">
    <source>
        <dbReference type="ARBA" id="ARBA00023284"/>
    </source>
</evidence>
<evidence type="ECO:0000256" key="1">
    <source>
        <dbReference type="ARBA" id="ARBA00022559"/>
    </source>
</evidence>
<dbReference type="PANTHER" id="PTHR33930:SF7">
    <property type="entry name" value="ALKYL HYDROPEROXIDE REDUCTASE AHPD"/>
    <property type="match status" value="1"/>
</dbReference>
<feature type="active site" description="Cysteine sulfenic acid (-SOH) intermediate" evidence="6">
    <location>
        <position position="134"/>
    </location>
</feature>
<accession>C0RLL5</accession>
<evidence type="ECO:0000256" key="4">
    <source>
        <dbReference type="ARBA" id="ARBA00023157"/>
    </source>
</evidence>
<dbReference type="GO" id="GO:0006979">
    <property type="term" value="P:response to oxidative stress"/>
    <property type="evidence" value="ECO:0007669"/>
    <property type="project" value="InterPro"/>
</dbReference>
<dbReference type="HOGENOM" id="CLU_105328_0_0_5"/>
<keyword evidence="4 6" id="KW-1015">Disulfide bond</keyword>
<dbReference type="NCBIfam" id="TIGR00777">
    <property type="entry name" value="ahpD"/>
    <property type="match status" value="1"/>
</dbReference>
<dbReference type="InterPro" id="IPR004675">
    <property type="entry name" value="AhpD_core"/>
</dbReference>
<dbReference type="GO" id="GO:0015036">
    <property type="term" value="F:disulfide oxidoreductase activity"/>
    <property type="evidence" value="ECO:0007669"/>
    <property type="project" value="TreeGrafter"/>
</dbReference>
<reference evidence="9" key="1">
    <citation type="submission" date="2009-03" db="EMBL/GenBank/DDBJ databases">
        <title>Brucella melitensis ATCC 23457 whole genome shotgun sequencing project.</title>
        <authorList>
            <person name="Setubal J.C."/>
            <person name="Boyle S."/>
            <person name="Crasta O.R."/>
            <person name="Gillespie J.J."/>
            <person name="Kenyon R.W."/>
            <person name="Lu J."/>
            <person name="Mane S."/>
            <person name="Nagrani S."/>
            <person name="Shallom J.M."/>
            <person name="Shallom S."/>
            <person name="Shukla M."/>
            <person name="Snyder E.E."/>
            <person name="Sobral B.W."/>
            <person name="Wattam A.R."/>
            <person name="Will R."/>
            <person name="Williams K."/>
            <person name="Yoo H."/>
            <person name="Munk C."/>
            <person name="Tapia R."/>
            <person name="Han C."/>
            <person name="Detter J.C."/>
            <person name="Bruce D."/>
            <person name="Brettin T.S."/>
        </authorList>
    </citation>
    <scope>NUCLEOTIDE SEQUENCE [LARGE SCALE GENOMIC DNA]</scope>
    <source>
        <strain evidence="9">ATCC 23457</strain>
    </source>
</reference>
<proteinExistence type="inferred from homology"/>
<dbReference type="InterPro" id="IPR029032">
    <property type="entry name" value="AhpD-like"/>
</dbReference>
<dbReference type="Proteomes" id="UP000001748">
    <property type="component" value="Chromosome II"/>
</dbReference>
<dbReference type="EC" id="1.11.1.28" evidence="6"/>
<organism evidence="8 9">
    <name type="scientific">Brucella melitensis biotype 2 (strain ATCC 23457)</name>
    <dbReference type="NCBI Taxonomy" id="546272"/>
    <lineage>
        <taxon>Bacteria</taxon>
        <taxon>Pseudomonadati</taxon>
        <taxon>Pseudomonadota</taxon>
        <taxon>Alphaproteobacteria</taxon>
        <taxon>Hyphomicrobiales</taxon>
        <taxon>Brucellaceae</taxon>
        <taxon>Brucella/Ochrobactrum group</taxon>
        <taxon>Brucella</taxon>
    </lineage>
</organism>
<feature type="domain" description="Carboxymuconolactone decarboxylase-like" evidence="7">
    <location>
        <begin position="98"/>
        <end position="162"/>
    </location>
</feature>
<evidence type="ECO:0000313" key="9">
    <source>
        <dbReference type="Proteomes" id="UP000001748"/>
    </source>
</evidence>
<name>C0RLL5_BRUMB</name>
<dbReference type="InterPro" id="IPR004674">
    <property type="entry name" value="AhpD"/>
</dbReference>
<dbReference type="NCBIfam" id="TIGR00778">
    <property type="entry name" value="ahpD_dom"/>
    <property type="match status" value="1"/>
</dbReference>
<dbReference type="GO" id="GO:0032843">
    <property type="term" value="F:hydroperoxide reductase activity"/>
    <property type="evidence" value="ECO:0007669"/>
    <property type="project" value="InterPro"/>
</dbReference>
<protein>
    <recommendedName>
        <fullName evidence="6">Alkyl hydroperoxide reductase AhpD</fullName>
        <ecNumber evidence="6">1.11.1.28</ecNumber>
    </recommendedName>
    <alternativeName>
        <fullName evidence="6">Alkylhydroperoxidase AhpD</fullName>
    </alternativeName>
</protein>
<feature type="disulfide bond" description="Interchain (with AhpC); in linked form" evidence="6">
    <location>
        <position position="134"/>
    </location>
</feature>